<dbReference type="PROSITE" id="PS50931">
    <property type="entry name" value="HTH_LYSR"/>
    <property type="match status" value="1"/>
</dbReference>
<dbReference type="InterPro" id="IPR036390">
    <property type="entry name" value="WH_DNA-bd_sf"/>
</dbReference>
<sequence length="296" mass="34225">MDIKHLQYFIAVSRFNSFTRAAEELYLTQPTISKMIKNLEEDLGVVLFDRSRKKLTLTHAGKVILKQAKVIDAAYQDLEVEINQLVELKKGEIRIGLPPLMDTTFFSTMIGQFHEKYPHITFQFMEHGSKRIEEQVANEEIDIGIVVLPTKEGTFEHLTFSKEKLKLIVPPSHPLAKRNEISLRDLKNEEFILFNKDFVLRERIVQSCRQAGFEPTVRSESSQWDFIEEMVACKLGITLLPESVIKNLHRDLCPIPVQAPSLTWELDIIWNPDHYLSHAAQEWVDFVQTIIQPNPS</sequence>
<dbReference type="InterPro" id="IPR050950">
    <property type="entry name" value="HTH-type_LysR_regulators"/>
</dbReference>
<dbReference type="SUPFAM" id="SSF46785">
    <property type="entry name" value="Winged helix' DNA-binding domain"/>
    <property type="match status" value="1"/>
</dbReference>
<evidence type="ECO:0000256" key="2">
    <source>
        <dbReference type="ARBA" id="ARBA00023015"/>
    </source>
</evidence>
<keyword evidence="3" id="KW-0238">DNA-binding</keyword>
<proteinExistence type="inferred from homology"/>
<dbReference type="PANTHER" id="PTHR30419">
    <property type="entry name" value="HTH-TYPE TRANSCRIPTIONAL REGULATOR YBHD"/>
    <property type="match status" value="1"/>
</dbReference>
<evidence type="ECO:0000313" key="6">
    <source>
        <dbReference type="EMBL" id="GGD01937.1"/>
    </source>
</evidence>
<dbReference type="InterPro" id="IPR036388">
    <property type="entry name" value="WH-like_DNA-bd_sf"/>
</dbReference>
<dbReference type="Pfam" id="PF03466">
    <property type="entry name" value="LysR_substrate"/>
    <property type="match status" value="1"/>
</dbReference>
<evidence type="ECO:0000256" key="4">
    <source>
        <dbReference type="ARBA" id="ARBA00023163"/>
    </source>
</evidence>
<name>A0ABQ1PRY0_9BACI</name>
<dbReference type="NCBIfam" id="NF047520">
    <property type="entry name" value="trans_act_CidR"/>
    <property type="match status" value="1"/>
</dbReference>
<evidence type="ECO:0000256" key="3">
    <source>
        <dbReference type="ARBA" id="ARBA00023125"/>
    </source>
</evidence>
<keyword evidence="4" id="KW-0804">Transcription</keyword>
<dbReference type="RefSeq" id="WP_188650878.1">
    <property type="nucleotide sequence ID" value="NZ_BMIN01000002.1"/>
</dbReference>
<dbReference type="Pfam" id="PF00126">
    <property type="entry name" value="HTH_1"/>
    <property type="match status" value="1"/>
</dbReference>
<keyword evidence="7" id="KW-1185">Reference proteome</keyword>
<evidence type="ECO:0000259" key="5">
    <source>
        <dbReference type="PROSITE" id="PS50931"/>
    </source>
</evidence>
<accession>A0ABQ1PRY0</accession>
<dbReference type="Gene3D" id="1.10.10.10">
    <property type="entry name" value="Winged helix-like DNA-binding domain superfamily/Winged helix DNA-binding domain"/>
    <property type="match status" value="1"/>
</dbReference>
<reference evidence="7" key="1">
    <citation type="journal article" date="2019" name="Int. J. Syst. Evol. Microbiol.">
        <title>The Global Catalogue of Microorganisms (GCM) 10K type strain sequencing project: providing services to taxonomists for standard genome sequencing and annotation.</title>
        <authorList>
            <consortium name="The Broad Institute Genomics Platform"/>
            <consortium name="The Broad Institute Genome Sequencing Center for Infectious Disease"/>
            <person name="Wu L."/>
            <person name="Ma J."/>
        </authorList>
    </citation>
    <scope>NUCLEOTIDE SEQUENCE [LARGE SCALE GENOMIC DNA]</scope>
    <source>
        <strain evidence="7">CGMCC 1.15353</strain>
    </source>
</reference>
<evidence type="ECO:0000313" key="7">
    <source>
        <dbReference type="Proteomes" id="UP000642571"/>
    </source>
</evidence>
<dbReference type="SUPFAM" id="SSF53850">
    <property type="entry name" value="Periplasmic binding protein-like II"/>
    <property type="match status" value="1"/>
</dbReference>
<comment type="caution">
    <text evidence="6">The sequence shown here is derived from an EMBL/GenBank/DDBJ whole genome shotgun (WGS) entry which is preliminary data.</text>
</comment>
<dbReference type="CDD" id="cd08438">
    <property type="entry name" value="PBP2_CidR"/>
    <property type="match status" value="1"/>
</dbReference>
<organism evidence="6 7">
    <name type="scientific">Pontibacillus salipaludis</name>
    <dbReference type="NCBI Taxonomy" id="1697394"/>
    <lineage>
        <taxon>Bacteria</taxon>
        <taxon>Bacillati</taxon>
        <taxon>Bacillota</taxon>
        <taxon>Bacilli</taxon>
        <taxon>Bacillales</taxon>
        <taxon>Bacillaceae</taxon>
        <taxon>Pontibacillus</taxon>
    </lineage>
</organism>
<gene>
    <name evidence="6" type="primary">ywbI</name>
    <name evidence="6" type="ORF">GCM10011389_06630</name>
</gene>
<dbReference type="InterPro" id="IPR000847">
    <property type="entry name" value="LysR_HTH_N"/>
</dbReference>
<comment type="similarity">
    <text evidence="1">Belongs to the LysR transcriptional regulatory family.</text>
</comment>
<dbReference type="PANTHER" id="PTHR30419:SF8">
    <property type="entry name" value="NITROGEN ASSIMILATION TRANSCRIPTIONAL ACTIVATOR-RELATED"/>
    <property type="match status" value="1"/>
</dbReference>
<dbReference type="Proteomes" id="UP000642571">
    <property type="component" value="Unassembled WGS sequence"/>
</dbReference>
<dbReference type="InterPro" id="IPR005119">
    <property type="entry name" value="LysR_subst-bd"/>
</dbReference>
<feature type="domain" description="HTH lysR-type" evidence="5">
    <location>
        <begin position="1"/>
        <end position="58"/>
    </location>
</feature>
<protein>
    <submittedName>
        <fullName evidence="6">HTH-type transcriptional regulator YwbI</fullName>
    </submittedName>
</protein>
<dbReference type="PRINTS" id="PR00039">
    <property type="entry name" value="HTHLYSR"/>
</dbReference>
<evidence type="ECO:0000256" key="1">
    <source>
        <dbReference type="ARBA" id="ARBA00009437"/>
    </source>
</evidence>
<keyword evidence="2" id="KW-0805">Transcription regulation</keyword>
<dbReference type="Gene3D" id="3.40.190.290">
    <property type="match status" value="1"/>
</dbReference>
<dbReference type="EMBL" id="BMIN01000002">
    <property type="protein sequence ID" value="GGD01937.1"/>
    <property type="molecule type" value="Genomic_DNA"/>
</dbReference>